<protein>
    <submittedName>
        <fullName evidence="1">Uncharacterized protein</fullName>
    </submittedName>
</protein>
<accession>A0A934VRZ0</accession>
<keyword evidence="2" id="KW-1185">Reference proteome</keyword>
<organism evidence="1 2">
    <name type="scientific">Pelagicoccus mobilis</name>
    <dbReference type="NCBI Taxonomy" id="415221"/>
    <lineage>
        <taxon>Bacteria</taxon>
        <taxon>Pseudomonadati</taxon>
        <taxon>Verrucomicrobiota</taxon>
        <taxon>Opitutia</taxon>
        <taxon>Puniceicoccales</taxon>
        <taxon>Pelagicoccaceae</taxon>
        <taxon>Pelagicoccus</taxon>
    </lineage>
</organism>
<gene>
    <name evidence="1" type="ORF">JIN87_13990</name>
</gene>
<evidence type="ECO:0000313" key="1">
    <source>
        <dbReference type="EMBL" id="MBK1877984.1"/>
    </source>
</evidence>
<dbReference type="Proteomes" id="UP000617628">
    <property type="component" value="Unassembled WGS sequence"/>
</dbReference>
<sequence length="287" mass="32458">MAILKNTTKALEDSLKNPPEPGQRNVWLYTVAKRAKNVASREKIRSFLLSVASQWNDRDFTPEIDRAIARAFYDRTAPAEEDRLPPWPEFSQDAWDRRIDHPILFGSEGTQLPASEVIDLLFSENALLCLALDTKSAVTQRREAWRGTEAAMQFLVPNAMSSETGTTQSGHHSSRCLDNATRSKVYQVVEFDRGTLKEQAAILSSLHSEYTPLVMVVYSGGKSLHGWYDVRTLDEPSKLRFFRHSVHLGSDASLWDASKLVRMPGGRRDNGKTQDILYFNPITPRHP</sequence>
<evidence type="ECO:0000313" key="2">
    <source>
        <dbReference type="Proteomes" id="UP000617628"/>
    </source>
</evidence>
<dbReference type="EMBL" id="JAENIL010000024">
    <property type="protein sequence ID" value="MBK1877984.1"/>
    <property type="molecule type" value="Genomic_DNA"/>
</dbReference>
<dbReference type="RefSeq" id="WP_200356197.1">
    <property type="nucleotide sequence ID" value="NZ_JAENIL010000024.1"/>
</dbReference>
<comment type="caution">
    <text evidence="1">The sequence shown here is derived from an EMBL/GenBank/DDBJ whole genome shotgun (WGS) entry which is preliminary data.</text>
</comment>
<dbReference type="AlphaFoldDB" id="A0A934VRZ0"/>
<reference evidence="1" key="1">
    <citation type="submission" date="2021-01" db="EMBL/GenBank/DDBJ databases">
        <title>Modified the classification status of verrucomicrobia.</title>
        <authorList>
            <person name="Feng X."/>
        </authorList>
    </citation>
    <scope>NUCLEOTIDE SEQUENCE</scope>
    <source>
        <strain evidence="1">KCTC 13126</strain>
    </source>
</reference>
<name>A0A934VRZ0_9BACT</name>
<proteinExistence type="predicted"/>